<dbReference type="Gene3D" id="1.25.40.10">
    <property type="entry name" value="Tetratricopeptide repeat domain"/>
    <property type="match status" value="1"/>
</dbReference>
<feature type="region of interest" description="Disordered" evidence="2">
    <location>
        <begin position="235"/>
        <end position="254"/>
    </location>
</feature>
<dbReference type="EMBL" id="JAFBMS010000008">
    <property type="protein sequence ID" value="KAG9349794.1"/>
    <property type="molecule type" value="Genomic_DNA"/>
</dbReference>
<dbReference type="NCBIfam" id="TIGR00756">
    <property type="entry name" value="PPR"/>
    <property type="match status" value="1"/>
</dbReference>
<dbReference type="GO" id="GO:0042780">
    <property type="term" value="P:tRNA 3'-end processing"/>
    <property type="evidence" value="ECO:0007669"/>
    <property type="project" value="TreeGrafter"/>
</dbReference>
<evidence type="ECO:0000313" key="4">
    <source>
        <dbReference type="Proteomes" id="UP000824540"/>
    </source>
</evidence>
<dbReference type="InterPro" id="IPR011990">
    <property type="entry name" value="TPR-like_helical_dom_sf"/>
</dbReference>
<name>A0A8T2PB36_9TELE</name>
<dbReference type="OrthoDB" id="185373at2759"/>
<dbReference type="AlphaFoldDB" id="A0A8T2PB36"/>
<proteinExistence type="predicted"/>
<feature type="compositionally biased region" description="Basic residues" evidence="2">
    <location>
        <begin position="237"/>
        <end position="249"/>
    </location>
</feature>
<evidence type="ECO:0000256" key="2">
    <source>
        <dbReference type="SAM" id="MobiDB-lite"/>
    </source>
</evidence>
<dbReference type="FunFam" id="1.25.40.10:FF:000638">
    <property type="entry name" value="Pentatricopeptide repeat domain 1"/>
    <property type="match status" value="1"/>
</dbReference>
<gene>
    <name evidence="3" type="ORF">JZ751_026147</name>
</gene>
<protein>
    <recommendedName>
        <fullName evidence="5">Pentatricopeptide repeat-containing protein</fullName>
    </recommendedName>
</protein>
<dbReference type="PROSITE" id="PS51375">
    <property type="entry name" value="PPR"/>
    <property type="match status" value="1"/>
</dbReference>
<evidence type="ECO:0000256" key="1">
    <source>
        <dbReference type="PROSITE-ProRule" id="PRU00708"/>
    </source>
</evidence>
<dbReference type="PANTHER" id="PTHR24014">
    <property type="entry name" value="2-OXOGLUTARATE AND IRON-DEPENDENT OXYGENASE DOMAIN-CONTAINING PROTEIN 2"/>
    <property type="match status" value="1"/>
</dbReference>
<dbReference type="Proteomes" id="UP000824540">
    <property type="component" value="Unassembled WGS sequence"/>
</dbReference>
<feature type="repeat" description="PPR" evidence="1">
    <location>
        <begin position="89"/>
        <end position="123"/>
    </location>
</feature>
<evidence type="ECO:0000313" key="3">
    <source>
        <dbReference type="EMBL" id="KAG9349794.1"/>
    </source>
</evidence>
<keyword evidence="4" id="KW-1185">Reference proteome</keyword>
<dbReference type="Pfam" id="PF13041">
    <property type="entry name" value="PPR_2"/>
    <property type="match status" value="1"/>
</dbReference>
<comment type="caution">
    <text evidence="3">The sequence shown here is derived from an EMBL/GenBank/DDBJ whole genome shotgun (WGS) entry which is preliminary data.</text>
</comment>
<organism evidence="3 4">
    <name type="scientific">Albula glossodonta</name>
    <name type="common">roundjaw bonefish</name>
    <dbReference type="NCBI Taxonomy" id="121402"/>
    <lineage>
        <taxon>Eukaryota</taxon>
        <taxon>Metazoa</taxon>
        <taxon>Chordata</taxon>
        <taxon>Craniata</taxon>
        <taxon>Vertebrata</taxon>
        <taxon>Euteleostomi</taxon>
        <taxon>Actinopterygii</taxon>
        <taxon>Neopterygii</taxon>
        <taxon>Teleostei</taxon>
        <taxon>Albuliformes</taxon>
        <taxon>Albulidae</taxon>
        <taxon>Albula</taxon>
    </lineage>
</organism>
<accession>A0A8T2PB36</accession>
<evidence type="ECO:0008006" key="5">
    <source>
        <dbReference type="Google" id="ProtNLM"/>
    </source>
</evidence>
<reference evidence="3" key="1">
    <citation type="thesis" date="2021" institute="BYU ScholarsArchive" country="Provo, UT, USA">
        <title>Applications of and Algorithms for Genome Assembly and Genomic Analyses with an Emphasis on Marine Teleosts.</title>
        <authorList>
            <person name="Pickett B.D."/>
        </authorList>
    </citation>
    <scope>NUCLEOTIDE SEQUENCE</scope>
    <source>
        <strain evidence="3">HI-2016</strain>
    </source>
</reference>
<dbReference type="InterPro" id="IPR002885">
    <property type="entry name" value="PPR_rpt"/>
</dbReference>
<sequence length="746" mass="85169">MKNQRGPTGAQNDVLPRIFRKTSPEFHEMKYKASVDEEDVEEWMPRPIRRNTTYWYFLQCKKLIKQDKLSDALDMFEEQMLKGERLQPEEYNYTVLIGGCGRVGYLKKAFKLYSDMKKRGLLPTDATYTALFNACAESPWKDSGLQQALKLQQELKMKNVQLSLITYHALLKTHALCSDLRACFHVLRVWRQMLKMGIKPNSHSYNLMLRAARDCSLGDPAVASRLLLRNEEELTPKHAKGRRAQRAKGRAGQNEMGMDVDAFESTLFLDKGTEEQTVDPLLNKGELSVPRVSLPNLLDLRTDISNVITLGTVTTASDRLALIGNMEGLLSKMEADDVMPSIKTLTLLADVTAPEDELELSLLSVAKQHKLKLDVTFFNTLVRKKAKAGDFEGAKYKAKNVYLEKIDGFRGYYHNWLKSMPGQETPHPWEKFKQPKTENKNCDGKSHLVKFEEVLNMEYTTFLKGVEASLTDLFPCACYCHAASSVTAGLNVFQWDDPLLMAVLRGQNITGERALKGKKEVLFEAADVVQSRVETLKEQNSLQSMRDQVPFFLCKAGNYHIALQSFFSSTSQMCCSACRLSPNQFTVYLKILTTGKIPVGKDPFLSKEWETIKVPDIEFQAKYPDQALLMLVTQALAHRILHSPLINIISVVMAFKANAWGLKWFFHSLSVRPDILQVFIHGLLEELYRERDRDTSEYTFIADFFLFYMLDSRPLLLSISRPILDDLSDHWNENLNLLLINADFWN</sequence>
<dbReference type="GO" id="GO:0005759">
    <property type="term" value="C:mitochondrial matrix"/>
    <property type="evidence" value="ECO:0007669"/>
    <property type="project" value="TreeGrafter"/>
</dbReference>
<dbReference type="PANTHER" id="PTHR24014:SF6">
    <property type="entry name" value="PENTATRICOPEPTIDE REPEAT-CONTAINING PROTEIN 1, MITOCHONDRIAL"/>
    <property type="match status" value="1"/>
</dbReference>
<dbReference type="Pfam" id="PF13812">
    <property type="entry name" value="PPR_3"/>
    <property type="match status" value="1"/>
</dbReference>
<dbReference type="GO" id="GO:0000049">
    <property type="term" value="F:tRNA binding"/>
    <property type="evidence" value="ECO:0007669"/>
    <property type="project" value="TreeGrafter"/>
</dbReference>